<keyword evidence="3" id="KW-0547">Nucleotide-binding</keyword>
<organism evidence="3 4">
    <name type="scientific">Williamsia sterculiae</name>
    <dbReference type="NCBI Taxonomy" id="1344003"/>
    <lineage>
        <taxon>Bacteria</taxon>
        <taxon>Bacillati</taxon>
        <taxon>Actinomycetota</taxon>
        <taxon>Actinomycetes</taxon>
        <taxon>Mycobacteriales</taxon>
        <taxon>Nocardiaceae</taxon>
        <taxon>Williamsia</taxon>
    </lineage>
</organism>
<dbReference type="AlphaFoldDB" id="A0A1N7GWD0"/>
<name>A0A1N7GWD0_9NOCA</name>
<dbReference type="GO" id="GO:0004386">
    <property type="term" value="F:helicase activity"/>
    <property type="evidence" value="ECO:0007669"/>
    <property type="project" value="UniProtKB-KW"/>
</dbReference>
<gene>
    <name evidence="3" type="ORF">SAMN05445060_3167</name>
</gene>
<accession>A0A1N7GWD0</accession>
<keyword evidence="4" id="KW-1185">Reference proteome</keyword>
<evidence type="ECO:0000313" key="4">
    <source>
        <dbReference type="Proteomes" id="UP000186218"/>
    </source>
</evidence>
<evidence type="ECO:0000313" key="3">
    <source>
        <dbReference type="EMBL" id="SIS16856.1"/>
    </source>
</evidence>
<dbReference type="Pfam" id="PF13625">
    <property type="entry name" value="Helicase_C_3"/>
    <property type="match status" value="1"/>
</dbReference>
<evidence type="ECO:0000256" key="1">
    <source>
        <dbReference type="SAM" id="MobiDB-lite"/>
    </source>
</evidence>
<keyword evidence="3" id="KW-0378">Hydrolase</keyword>
<reference evidence="3 4" key="1">
    <citation type="submission" date="2017-01" db="EMBL/GenBank/DDBJ databases">
        <authorList>
            <person name="Mah S.A."/>
            <person name="Swanson W.J."/>
            <person name="Moy G.W."/>
            <person name="Vacquier V.D."/>
        </authorList>
    </citation>
    <scope>NUCLEOTIDE SEQUENCE [LARGE SCALE GENOMIC DNA]</scope>
    <source>
        <strain evidence="3 4">CPCC 203464</strain>
    </source>
</reference>
<evidence type="ECO:0000259" key="2">
    <source>
        <dbReference type="Pfam" id="PF13625"/>
    </source>
</evidence>
<dbReference type="Proteomes" id="UP000186218">
    <property type="component" value="Unassembled WGS sequence"/>
</dbReference>
<proteinExistence type="predicted"/>
<keyword evidence="3" id="KW-0067">ATP-binding</keyword>
<protein>
    <submittedName>
        <fullName evidence="3">Helicase conserved C-terminal domain-containing protein</fullName>
    </submittedName>
</protein>
<feature type="region of interest" description="Disordered" evidence="1">
    <location>
        <begin position="214"/>
        <end position="238"/>
    </location>
</feature>
<feature type="region of interest" description="Disordered" evidence="1">
    <location>
        <begin position="652"/>
        <end position="673"/>
    </location>
</feature>
<dbReference type="InterPro" id="IPR032830">
    <property type="entry name" value="XPB/Ssl2_N"/>
</dbReference>
<dbReference type="STRING" id="1344003.SAMN05445060_3167"/>
<dbReference type="PROSITE" id="PS52050">
    <property type="entry name" value="WYL"/>
    <property type="match status" value="1"/>
</dbReference>
<dbReference type="EMBL" id="FTNT01000010">
    <property type="protein sequence ID" value="SIS16856.1"/>
    <property type="molecule type" value="Genomic_DNA"/>
</dbReference>
<sequence>MDRMSPDDRHPSLADDLAARTDEQLVDMLAARPDLASPPPAGVTVLARRAQASGSIGLVGESLDLLAVAVLEQFLAAAGPLSREAVIAALDGRADKDDIVERMDLLTDRALLWHSGEQLEAVANAGSALPWRGMHTAGPLAERTVAEVSAQIEALPEHQHDLLSTLATGSPLGRTRDAARDAPADRPVQQLLAAGLLGRVDDQTVELPPVVGALLRGRTPPEPGDLRRPELTPGSAKGRFSMSEVDAAGGGEALEVLRHVTTIIDALGAAPASVLRAGGLGVRELRRLAKTTEIDVDRLGFLVELSAAEKVVAQGLPDPPPSRRFDEPVWAPTTLADVWQHQAAERRWLALATAWLDLPRRPWQVGSAGADGSALPVLSGELHDVSAAIERRFVLQAMAESRPGVPVDVDRLAALLDWRHPRWARRLTPTLLASTLAEATSLGLVAHSALTSVGRLLVTRGGQDRDKEDWEKTVTAAMHKALPEPIDHFLTQADLTITAPGPLNAELEAEVALVADLESGGAASVYRVSETSIRRALDAGRSSSELLTLFTTHSRTPVPQSFRYLVEDVARRHGQLRVGMAGAFIRCEDAATLAGVLSSPAAATLALRELAPTVAVSPASLREVLDELRSAGFAPAGEDSTGAVVDLREQGSRVPVSTGARRTPLRRPGPAVPDRDQLQVVVARIRSQDAADKVTVTSPGGPARARGGGESATALLQLALRAARRVRVGYVDAHGSASRSVVRPRTLGAGQLVAVDETTDDEQRFSLHRITSVELLDS</sequence>
<keyword evidence="3" id="KW-0347">Helicase</keyword>
<feature type="domain" description="Helicase XPB/Ssl2 N-terminal" evidence="2">
    <location>
        <begin position="490"/>
        <end position="611"/>
    </location>
</feature>